<dbReference type="SUPFAM" id="SSF51735">
    <property type="entry name" value="NAD(P)-binding Rossmann-fold domains"/>
    <property type="match status" value="1"/>
</dbReference>
<accession>A0A1G6UQ06</accession>
<dbReference type="EMBL" id="FMYH01000007">
    <property type="protein sequence ID" value="SDD43510.1"/>
    <property type="molecule type" value="Genomic_DNA"/>
</dbReference>
<evidence type="ECO:0000313" key="5">
    <source>
        <dbReference type="Proteomes" id="UP000199039"/>
    </source>
</evidence>
<keyword evidence="5" id="KW-1185">Reference proteome</keyword>
<gene>
    <name evidence="4" type="ORF">SAMN05216410_3316</name>
</gene>
<dbReference type="Pfam" id="PF01408">
    <property type="entry name" value="GFO_IDH_MocA"/>
    <property type="match status" value="1"/>
</dbReference>
<dbReference type="InterPro" id="IPR000683">
    <property type="entry name" value="Gfo/Idh/MocA-like_OxRdtase_N"/>
</dbReference>
<evidence type="ECO:0000256" key="1">
    <source>
        <dbReference type="ARBA" id="ARBA00023027"/>
    </source>
</evidence>
<dbReference type="PANTHER" id="PTHR43249:SF1">
    <property type="entry name" value="D-GLUCOSIDE 3-DEHYDROGENASE"/>
    <property type="match status" value="1"/>
</dbReference>
<organism evidence="4 5">
    <name type="scientific">Sanguibacter gelidistatuariae</name>
    <dbReference type="NCBI Taxonomy" id="1814289"/>
    <lineage>
        <taxon>Bacteria</taxon>
        <taxon>Bacillati</taxon>
        <taxon>Actinomycetota</taxon>
        <taxon>Actinomycetes</taxon>
        <taxon>Micrococcales</taxon>
        <taxon>Sanguibacteraceae</taxon>
        <taxon>Sanguibacter</taxon>
    </lineage>
</organism>
<sequence>MSDSARPTLPFDPYATYASAPADAPTAAAPWPAIGHDRPIRVAIIGTGSVAHLHAQAIALDPLAVTVACAERIAERLTAFADTYDIPGRYETFAELLAGEDVDVVHLCTPPDAHREQTLQAVAAGVHVVCEKPPALSLAELDDMQQACDDAGLAFAIVFQQRTGTGAAHVRALLTSGALGRPLIAQCETLWYRGAGYYAVDWRGRWSTEGGGTTLGHGIHQIDLLAHLLGDWAEISAQTWRLDRATTMEDASTATILFANGVVATATSSTLCPRETSHVRIDCEKATIEVEHLYGHAGPDWRITAAPIVDAAEAATWAFPGHDEPSGHVPLIRETYRSLREGTVLPDVASSARRPLEIVTAIYASADAGGRRITATELREQALLATSLESAVRDPRVELGLSVSASV</sequence>
<feature type="domain" description="GFO/IDH/MocA-like oxidoreductase" evidence="3">
    <location>
        <begin position="169"/>
        <end position="289"/>
    </location>
</feature>
<proteinExistence type="predicted"/>
<name>A0A1G6UQ06_9MICO</name>
<dbReference type="Proteomes" id="UP000199039">
    <property type="component" value="Unassembled WGS sequence"/>
</dbReference>
<feature type="domain" description="Gfo/Idh/MocA-like oxidoreductase N-terminal" evidence="2">
    <location>
        <begin position="40"/>
        <end position="155"/>
    </location>
</feature>
<dbReference type="Gene3D" id="3.40.50.720">
    <property type="entry name" value="NAD(P)-binding Rossmann-like Domain"/>
    <property type="match status" value="1"/>
</dbReference>
<dbReference type="InterPro" id="IPR055170">
    <property type="entry name" value="GFO_IDH_MocA-like_dom"/>
</dbReference>
<dbReference type="AlphaFoldDB" id="A0A1G6UQ06"/>
<dbReference type="SUPFAM" id="SSF55347">
    <property type="entry name" value="Glyceraldehyde-3-phosphate dehydrogenase-like, C-terminal domain"/>
    <property type="match status" value="1"/>
</dbReference>
<keyword evidence="1" id="KW-0520">NAD</keyword>
<reference evidence="4 5" key="1">
    <citation type="submission" date="2016-09" db="EMBL/GenBank/DDBJ databases">
        <authorList>
            <person name="Capua I."/>
            <person name="De Benedictis P."/>
            <person name="Joannis T."/>
            <person name="Lombin L.H."/>
            <person name="Cattoli G."/>
        </authorList>
    </citation>
    <scope>NUCLEOTIDE SEQUENCE [LARGE SCALE GENOMIC DNA]</scope>
    <source>
        <strain evidence="4 5">ISLP-3</strain>
    </source>
</reference>
<dbReference type="Gene3D" id="3.30.360.10">
    <property type="entry name" value="Dihydrodipicolinate Reductase, domain 2"/>
    <property type="match status" value="1"/>
</dbReference>
<evidence type="ECO:0000259" key="3">
    <source>
        <dbReference type="Pfam" id="PF22725"/>
    </source>
</evidence>
<dbReference type="RefSeq" id="WP_093185316.1">
    <property type="nucleotide sequence ID" value="NZ_FMYH01000007.1"/>
</dbReference>
<dbReference type="Pfam" id="PF22725">
    <property type="entry name" value="GFO_IDH_MocA_C3"/>
    <property type="match status" value="1"/>
</dbReference>
<dbReference type="PANTHER" id="PTHR43249">
    <property type="entry name" value="UDP-N-ACETYL-2-AMINO-2-DEOXY-D-GLUCURONATE OXIDASE"/>
    <property type="match status" value="1"/>
</dbReference>
<evidence type="ECO:0000259" key="2">
    <source>
        <dbReference type="Pfam" id="PF01408"/>
    </source>
</evidence>
<dbReference type="InterPro" id="IPR052515">
    <property type="entry name" value="Gfo/Idh/MocA_Oxidoreductase"/>
</dbReference>
<evidence type="ECO:0000313" key="4">
    <source>
        <dbReference type="EMBL" id="SDD43510.1"/>
    </source>
</evidence>
<dbReference type="STRING" id="1814289.SAMN05216410_3316"/>
<protein>
    <submittedName>
        <fullName evidence="4">Predicted dehydrogenase</fullName>
    </submittedName>
</protein>
<dbReference type="OrthoDB" id="9815825at2"/>
<dbReference type="GO" id="GO:0000166">
    <property type="term" value="F:nucleotide binding"/>
    <property type="evidence" value="ECO:0007669"/>
    <property type="project" value="InterPro"/>
</dbReference>
<dbReference type="InterPro" id="IPR036291">
    <property type="entry name" value="NAD(P)-bd_dom_sf"/>
</dbReference>